<dbReference type="OrthoDB" id="338427at2157"/>
<keyword evidence="2" id="KW-1185">Reference proteome</keyword>
<evidence type="ECO:0000313" key="1">
    <source>
        <dbReference type="EMBL" id="SEN04309.1"/>
    </source>
</evidence>
<gene>
    <name evidence="1" type="ORF">SAMN05216388_1001230</name>
</gene>
<proteinExistence type="predicted"/>
<sequence>MMRDPSTVVEDGAVPVNTTYSAVLSPGQKVTATFTPTTSDTTFYMPVVAVSKHPDSAYTITADGTTIFGADQAIPPTDIDDLSTCWWPPREWDTKLEVTAKRLSSATGDEMYHIQPVGWEE</sequence>
<organism evidence="1 2">
    <name type="scientific">Halorientalis persicus</name>
    <dbReference type="NCBI Taxonomy" id="1367881"/>
    <lineage>
        <taxon>Archaea</taxon>
        <taxon>Methanobacteriati</taxon>
        <taxon>Methanobacteriota</taxon>
        <taxon>Stenosarchaea group</taxon>
        <taxon>Halobacteria</taxon>
        <taxon>Halobacteriales</taxon>
        <taxon>Haloarculaceae</taxon>
        <taxon>Halorientalis</taxon>
    </lineage>
</organism>
<dbReference type="RefSeq" id="WP_211611255.1">
    <property type="nucleotide sequence ID" value="NZ_FOCX01000001.1"/>
</dbReference>
<protein>
    <submittedName>
        <fullName evidence="1">Uncharacterized protein</fullName>
    </submittedName>
</protein>
<dbReference type="Proteomes" id="UP000198775">
    <property type="component" value="Unassembled WGS sequence"/>
</dbReference>
<dbReference type="AlphaFoldDB" id="A0A1H8DAM6"/>
<dbReference type="EMBL" id="FOCX01000001">
    <property type="protein sequence ID" value="SEN04309.1"/>
    <property type="molecule type" value="Genomic_DNA"/>
</dbReference>
<accession>A0A1H8DAM6</accession>
<evidence type="ECO:0000313" key="2">
    <source>
        <dbReference type="Proteomes" id="UP000198775"/>
    </source>
</evidence>
<name>A0A1H8DAM6_9EURY</name>
<reference evidence="2" key="1">
    <citation type="submission" date="2016-10" db="EMBL/GenBank/DDBJ databases">
        <authorList>
            <person name="Varghese N."/>
            <person name="Submissions S."/>
        </authorList>
    </citation>
    <scope>NUCLEOTIDE SEQUENCE [LARGE SCALE GENOMIC DNA]</scope>
    <source>
        <strain evidence="2">IBRC-M 10043</strain>
    </source>
</reference>